<keyword evidence="3" id="KW-1185">Reference proteome</keyword>
<feature type="domain" description="DUF2460" evidence="1">
    <location>
        <begin position="34"/>
        <end position="215"/>
    </location>
</feature>
<dbReference type="OrthoDB" id="1685145at2"/>
<evidence type="ECO:0000313" key="2">
    <source>
        <dbReference type="EMBL" id="POF43432.1"/>
    </source>
</evidence>
<name>A0A2S3VU18_9PSED</name>
<reference evidence="3" key="1">
    <citation type="submission" date="2017-02" db="EMBL/GenBank/DDBJ databases">
        <authorList>
            <person name="Furmanczyk E.M."/>
        </authorList>
    </citation>
    <scope>NUCLEOTIDE SEQUENCE [LARGE SCALE GENOMIC DNA]</scope>
    <source>
        <strain evidence="3">AP3_22</strain>
    </source>
</reference>
<dbReference type="EMBL" id="MUJK01000001">
    <property type="protein sequence ID" value="POF43432.1"/>
    <property type="molecule type" value="Genomic_DNA"/>
</dbReference>
<accession>A0A2S3VU18</accession>
<sequence>MPLGPFWPPRWIASYPDVGEVIDGVLPRMPGQTLLSKKAPEWSTGVQKAASGRRRTTAYYSAPLWSFQISYNAVRKRPGLDEWTRLMDFFNSRKGQFGEFLYFDRSDHLVKLQRFGTGDGTTVTFQLSRAIGSWVEPVYGVVNIDALTVGGAPVSSYNVDELGRITFAVPPPNGASLVWSGAFYFRCAFDADSLDGTQPFRTIWEMKNIAFTSIKP</sequence>
<dbReference type="Pfam" id="PF09343">
    <property type="entry name" value="DUF2460"/>
    <property type="match status" value="1"/>
</dbReference>
<comment type="caution">
    <text evidence="2">The sequence shown here is derived from an EMBL/GenBank/DDBJ whole genome shotgun (WGS) entry which is preliminary data.</text>
</comment>
<dbReference type="Proteomes" id="UP000237440">
    <property type="component" value="Unassembled WGS sequence"/>
</dbReference>
<protein>
    <recommendedName>
        <fullName evidence="1">DUF2460 domain-containing protein</fullName>
    </recommendedName>
</protein>
<dbReference type="RefSeq" id="WP_103393080.1">
    <property type="nucleotide sequence ID" value="NZ_MUJK01000001.1"/>
</dbReference>
<proteinExistence type="predicted"/>
<gene>
    <name evidence="2" type="ORF">B0D71_01045</name>
</gene>
<dbReference type="AlphaFoldDB" id="A0A2S3VU18"/>
<dbReference type="InterPro" id="IPR011740">
    <property type="entry name" value="DUF2460"/>
</dbReference>
<evidence type="ECO:0000313" key="3">
    <source>
        <dbReference type="Proteomes" id="UP000237440"/>
    </source>
</evidence>
<organism evidence="2 3">
    <name type="scientific">Pseudomonas laurylsulfativorans</name>
    <dbReference type="NCBI Taxonomy" id="1943631"/>
    <lineage>
        <taxon>Bacteria</taxon>
        <taxon>Pseudomonadati</taxon>
        <taxon>Pseudomonadota</taxon>
        <taxon>Gammaproteobacteria</taxon>
        <taxon>Pseudomonadales</taxon>
        <taxon>Pseudomonadaceae</taxon>
        <taxon>Pseudomonas</taxon>
    </lineage>
</organism>
<evidence type="ECO:0000259" key="1">
    <source>
        <dbReference type="Pfam" id="PF09343"/>
    </source>
</evidence>